<dbReference type="Proteomes" id="UP001595957">
    <property type="component" value="Unassembled WGS sequence"/>
</dbReference>
<dbReference type="EMBL" id="JBHSFZ010000025">
    <property type="protein sequence ID" value="MFC4594741.1"/>
    <property type="molecule type" value="Genomic_DNA"/>
</dbReference>
<keyword evidence="4" id="KW-1185">Reference proteome</keyword>
<dbReference type="InterPro" id="IPR002563">
    <property type="entry name" value="Flavin_Rdtase-like_dom"/>
</dbReference>
<protein>
    <submittedName>
        <fullName evidence="3">Flavin reductase family protein</fullName>
        <ecNumber evidence="3">1.-.-.-</ecNumber>
    </submittedName>
</protein>
<dbReference type="InterPro" id="IPR050268">
    <property type="entry name" value="NADH-dep_flavin_reductase"/>
</dbReference>
<evidence type="ECO:0000313" key="3">
    <source>
        <dbReference type="EMBL" id="MFC4594741.1"/>
    </source>
</evidence>
<dbReference type="InterPro" id="IPR012349">
    <property type="entry name" value="Split_barrel_FMN-bd"/>
</dbReference>
<feature type="domain" description="Flavin reductase like" evidence="2">
    <location>
        <begin position="35"/>
        <end position="179"/>
    </location>
</feature>
<evidence type="ECO:0000259" key="2">
    <source>
        <dbReference type="SMART" id="SM00903"/>
    </source>
</evidence>
<dbReference type="RefSeq" id="WP_380804773.1">
    <property type="nucleotide sequence ID" value="NZ_JBHSFZ010000025.1"/>
</dbReference>
<dbReference type="PANTHER" id="PTHR30466:SF1">
    <property type="entry name" value="FMN REDUCTASE (NADH) RUTF"/>
    <property type="match status" value="1"/>
</dbReference>
<proteinExistence type="predicted"/>
<evidence type="ECO:0000313" key="4">
    <source>
        <dbReference type="Proteomes" id="UP001595957"/>
    </source>
</evidence>
<dbReference type="SUPFAM" id="SSF50475">
    <property type="entry name" value="FMN-binding split barrel"/>
    <property type="match status" value="1"/>
</dbReference>
<accession>A0ABV9EYR6</accession>
<dbReference type="PANTHER" id="PTHR30466">
    <property type="entry name" value="FLAVIN REDUCTASE"/>
    <property type="match status" value="1"/>
</dbReference>
<dbReference type="Gene3D" id="2.30.110.10">
    <property type="entry name" value="Electron Transport, Fmn-binding Protein, Chain A"/>
    <property type="match status" value="1"/>
</dbReference>
<sequence length="179" mass="18210">MADVAPAVAAPEATDVTAGRASDPAVISAGLKGAMRRLASGVAIVTALGDEAPVGMAATSITSLTMDPPAVLVCVNQTASIHAHLSPGCPVSINLLSRHQRDVSAAFGGAVARDARFGVGSWTPDAHGLPILEEAQANLSCTIDSMTPYGTHSIVIARVEAVRLSEAVDPLIFQDGAYL</sequence>
<reference evidence="4" key="1">
    <citation type="journal article" date="2019" name="Int. J. Syst. Evol. Microbiol.">
        <title>The Global Catalogue of Microorganisms (GCM) 10K type strain sequencing project: providing services to taxonomists for standard genome sequencing and annotation.</title>
        <authorList>
            <consortium name="The Broad Institute Genomics Platform"/>
            <consortium name="The Broad Institute Genome Sequencing Center for Infectious Disease"/>
            <person name="Wu L."/>
            <person name="Ma J."/>
        </authorList>
    </citation>
    <scope>NUCLEOTIDE SEQUENCE [LARGE SCALE GENOMIC DNA]</scope>
    <source>
        <strain evidence="4">NBRC 103632</strain>
    </source>
</reference>
<dbReference type="SMART" id="SM00903">
    <property type="entry name" value="Flavin_Reduct"/>
    <property type="match status" value="1"/>
</dbReference>
<name>A0ABV9EYR6_9SPHN</name>
<gene>
    <name evidence="3" type="ORF">ACFO3E_11155</name>
</gene>
<comment type="caution">
    <text evidence="3">The sequence shown here is derived from an EMBL/GenBank/DDBJ whole genome shotgun (WGS) entry which is preliminary data.</text>
</comment>
<organism evidence="3 4">
    <name type="scientific">Sphingobium tyrosinilyticum</name>
    <dbReference type="NCBI Taxonomy" id="2715436"/>
    <lineage>
        <taxon>Bacteria</taxon>
        <taxon>Pseudomonadati</taxon>
        <taxon>Pseudomonadota</taxon>
        <taxon>Alphaproteobacteria</taxon>
        <taxon>Sphingomonadales</taxon>
        <taxon>Sphingomonadaceae</taxon>
        <taxon>Sphingobium</taxon>
    </lineage>
</organism>
<dbReference type="Pfam" id="PF01613">
    <property type="entry name" value="Flavin_Reduct"/>
    <property type="match status" value="1"/>
</dbReference>
<dbReference type="GO" id="GO:0016491">
    <property type="term" value="F:oxidoreductase activity"/>
    <property type="evidence" value="ECO:0007669"/>
    <property type="project" value="UniProtKB-KW"/>
</dbReference>
<evidence type="ECO:0000256" key="1">
    <source>
        <dbReference type="ARBA" id="ARBA00023002"/>
    </source>
</evidence>
<keyword evidence="1 3" id="KW-0560">Oxidoreductase</keyword>
<dbReference type="EC" id="1.-.-.-" evidence="3"/>